<dbReference type="PIRSF" id="PIRSF010372">
    <property type="entry name" value="PaiB"/>
    <property type="match status" value="1"/>
</dbReference>
<dbReference type="InterPro" id="IPR012349">
    <property type="entry name" value="Split_barrel_FMN-bd"/>
</dbReference>
<dbReference type="Proteomes" id="UP001431235">
    <property type="component" value="Unassembled WGS sequence"/>
</dbReference>
<evidence type="ECO:0000313" key="1">
    <source>
        <dbReference type="EMBL" id="MCL7714837.1"/>
    </source>
</evidence>
<name>A0ABT0SHM9_9GAMM</name>
<reference evidence="1 2" key="1">
    <citation type="submission" date="2021-08" db="EMBL/GenBank/DDBJ databases">
        <title>Novel members of of the genus Stenotrophomonas from differernt environment.</title>
        <authorList>
            <person name="Deng Y."/>
        </authorList>
    </citation>
    <scope>NUCLEOTIDE SEQUENCE [LARGE SCALE GENOMIC DNA]</scope>
    <source>
        <strain evidence="1 2">CPCC 101365</strain>
    </source>
</reference>
<sequence length="211" mass="23399">MGHAYDESYAARNQADLVALIEGNPLAWVVSGKAEALMHSPLPLRCGYAADGRLSHLLGHLALRNPLAARLREDPMAAAFFLGPQAYVSASWLDDRTQAPTWNYCAAAFQLKVELHDAPGAIRDELSALVAQMEAGRPKAWQLEEMEGRYAHLARHVVAFRAQIVSVHSTFKLGQDERPGDYAQIAEGLGRSQEASLLHWMRRFEARDEEP</sequence>
<accession>A0ABT0SHM9</accession>
<evidence type="ECO:0000313" key="2">
    <source>
        <dbReference type="Proteomes" id="UP001431235"/>
    </source>
</evidence>
<dbReference type="RefSeq" id="WP_250064104.1">
    <property type="nucleotide sequence ID" value="NZ_JAIKTS010000002.1"/>
</dbReference>
<dbReference type="PANTHER" id="PTHR35802:SF1">
    <property type="entry name" value="PROTEASE SYNTHASE AND SPORULATION PROTEIN PAI 2"/>
    <property type="match status" value="1"/>
</dbReference>
<proteinExistence type="predicted"/>
<dbReference type="Pfam" id="PF04299">
    <property type="entry name" value="FMN_bind_2"/>
    <property type="match status" value="1"/>
</dbReference>
<gene>
    <name evidence="1" type="ORF">K5L01_09295</name>
</gene>
<dbReference type="InterPro" id="IPR007396">
    <property type="entry name" value="TR_PAI2-type"/>
</dbReference>
<organism evidence="1 2">
    <name type="scientific">Stenotrophomonas mori</name>
    <dbReference type="NCBI Taxonomy" id="2871096"/>
    <lineage>
        <taxon>Bacteria</taxon>
        <taxon>Pseudomonadati</taxon>
        <taxon>Pseudomonadota</taxon>
        <taxon>Gammaproteobacteria</taxon>
        <taxon>Lysobacterales</taxon>
        <taxon>Lysobacteraceae</taxon>
        <taxon>Stenotrophomonas</taxon>
    </lineage>
</organism>
<comment type="caution">
    <text evidence="1">The sequence shown here is derived from an EMBL/GenBank/DDBJ whole genome shotgun (WGS) entry which is preliminary data.</text>
</comment>
<dbReference type="PANTHER" id="PTHR35802">
    <property type="entry name" value="PROTEASE SYNTHASE AND SPORULATION PROTEIN PAI 2"/>
    <property type="match status" value="1"/>
</dbReference>
<protein>
    <submittedName>
        <fullName evidence="1">FMN-binding negative transcriptional regulator</fullName>
    </submittedName>
</protein>
<keyword evidence="2" id="KW-1185">Reference proteome</keyword>
<dbReference type="Gene3D" id="2.30.110.10">
    <property type="entry name" value="Electron Transport, Fmn-binding Protein, Chain A"/>
    <property type="match status" value="1"/>
</dbReference>
<dbReference type="EMBL" id="JAIKTS010000002">
    <property type="protein sequence ID" value="MCL7714837.1"/>
    <property type="molecule type" value="Genomic_DNA"/>
</dbReference>
<dbReference type="SUPFAM" id="SSF50475">
    <property type="entry name" value="FMN-binding split barrel"/>
    <property type="match status" value="1"/>
</dbReference>